<evidence type="ECO:0000313" key="1">
    <source>
        <dbReference type="EMBL" id="MDM5438203.1"/>
    </source>
</evidence>
<keyword evidence="2" id="KW-1185">Reference proteome</keyword>
<dbReference type="Gene3D" id="2.60.120.260">
    <property type="entry name" value="Galactose-binding domain-like"/>
    <property type="match status" value="1"/>
</dbReference>
<gene>
    <name evidence="1" type="ORF">QUG02_08670</name>
</gene>
<dbReference type="EMBL" id="JAUCFG010000002">
    <property type="protein sequence ID" value="MDM5438203.1"/>
    <property type="molecule type" value="Genomic_DNA"/>
</dbReference>
<organism evidence="1 2">
    <name type="scientific">Bacillus hominis</name>
    <dbReference type="NCBI Taxonomy" id="2817478"/>
    <lineage>
        <taxon>Bacteria</taxon>
        <taxon>Bacillati</taxon>
        <taxon>Bacillota</taxon>
        <taxon>Bacilli</taxon>
        <taxon>Bacillales</taxon>
        <taxon>Bacillaceae</taxon>
        <taxon>Bacillus</taxon>
        <taxon>Bacillus cereus group</taxon>
    </lineage>
</organism>
<name>A0ABT7R5I9_9BACI</name>
<proteinExistence type="predicted"/>
<protein>
    <submittedName>
        <fullName evidence="1">Uncharacterized protein</fullName>
    </submittedName>
</protein>
<sequence length="491" mass="53777">MSSKNRKYFDPCHMPCAFPVPIPGPTSIDFDHKKRCLSLVQNPSFEAGLAEWITSDNLSTIGEAPFEGNQVARMPEGVAHMFQDVYLPFKTNCSLFLSFNVFGVDPVPNLTVEILWLNAHHQAIATGLRMFIPEGTITGTSNARITYFDITDFRPEGAAFARILFSKREGTFIDIDQVILTPVLTPNLVQNASFEVGLASWNSNTFIPNFRKPLQGAADVIAAQSGTLFQDVSIADQPPNSPYLLSFGAFSEGLLFLTIQVQWLDTANNIIGSPGLELTIPNETLKNQESYLTYLDITDRAPLGAVTARILFSPDIGPDSGSTLKVDKVILVRVTSTNLVSNPSFEDDLNDWTVVNTSLITEADVYEGDAAALVNNFGGVTFQDVPIANAADHCFLFNCGIRIFRFGMGGAVSNVLVKVLWLDNSGREIGEGLSLVCFGQNDVLQFPKWLIYTGITEPAPLNTAAARIQFTKLFFPNGFLEIDKVVLGRLV</sequence>
<comment type="caution">
    <text evidence="1">The sequence shown here is derived from an EMBL/GenBank/DDBJ whole genome shotgun (WGS) entry which is preliminary data.</text>
</comment>
<reference evidence="1 2" key="1">
    <citation type="submission" date="2023-06" db="EMBL/GenBank/DDBJ databases">
        <title>Comparative genomics of Bacillaceae isolates and their secondary metabolite potential.</title>
        <authorList>
            <person name="Song L."/>
            <person name="Nielsen L.J."/>
            <person name="Mohite O."/>
            <person name="Xu X."/>
            <person name="Weber T."/>
            <person name="Kovacs A.T."/>
        </authorList>
    </citation>
    <scope>NUCLEOTIDE SEQUENCE [LARGE SCALE GENOMIC DNA]</scope>
    <source>
        <strain evidence="1 2">DX2.1</strain>
    </source>
</reference>
<evidence type="ECO:0000313" key="2">
    <source>
        <dbReference type="Proteomes" id="UP001224139"/>
    </source>
</evidence>
<dbReference type="RefSeq" id="WP_289358740.1">
    <property type="nucleotide sequence ID" value="NZ_JAUCFG010000002.1"/>
</dbReference>
<accession>A0ABT7R5I9</accession>
<dbReference type="Proteomes" id="UP001224139">
    <property type="component" value="Unassembled WGS sequence"/>
</dbReference>